<evidence type="ECO:0000313" key="9">
    <source>
        <dbReference type="EMBL" id="CAA7015269.1"/>
    </source>
</evidence>
<evidence type="ECO:0000256" key="7">
    <source>
        <dbReference type="SAM" id="MobiDB-lite"/>
    </source>
</evidence>
<evidence type="ECO:0000256" key="5">
    <source>
        <dbReference type="ARBA" id="ARBA00023163"/>
    </source>
</evidence>
<proteinExistence type="predicted"/>
<dbReference type="SMART" id="SM01019">
    <property type="entry name" value="B3"/>
    <property type="match status" value="3"/>
</dbReference>
<evidence type="ECO:0000256" key="1">
    <source>
        <dbReference type="ARBA" id="ARBA00004123"/>
    </source>
</evidence>
<dbReference type="CDD" id="cd10017">
    <property type="entry name" value="B3_DNA"/>
    <property type="match status" value="3"/>
</dbReference>
<dbReference type="PROSITE" id="PS50863">
    <property type="entry name" value="B3"/>
    <property type="match status" value="3"/>
</dbReference>
<feature type="compositionally biased region" description="Polar residues" evidence="7">
    <location>
        <begin position="411"/>
        <end position="424"/>
    </location>
</feature>
<comment type="caution">
    <text evidence="9">The sequence shown here is derived from an EMBL/GenBank/DDBJ whole genome shotgun (WGS) entry which is preliminary data.</text>
</comment>
<keyword evidence="5" id="KW-0804">Transcription</keyword>
<dbReference type="EMBL" id="CACVBM020000155">
    <property type="protein sequence ID" value="CAA7015269.1"/>
    <property type="molecule type" value="Genomic_DNA"/>
</dbReference>
<evidence type="ECO:0000256" key="2">
    <source>
        <dbReference type="ARBA" id="ARBA00022737"/>
    </source>
</evidence>
<organism evidence="9 10">
    <name type="scientific">Microthlaspi erraticum</name>
    <dbReference type="NCBI Taxonomy" id="1685480"/>
    <lineage>
        <taxon>Eukaryota</taxon>
        <taxon>Viridiplantae</taxon>
        <taxon>Streptophyta</taxon>
        <taxon>Embryophyta</taxon>
        <taxon>Tracheophyta</taxon>
        <taxon>Spermatophyta</taxon>
        <taxon>Magnoliopsida</taxon>
        <taxon>eudicotyledons</taxon>
        <taxon>Gunneridae</taxon>
        <taxon>Pentapetalae</taxon>
        <taxon>rosids</taxon>
        <taxon>malvids</taxon>
        <taxon>Brassicales</taxon>
        <taxon>Brassicaceae</taxon>
        <taxon>Coluteocarpeae</taxon>
        <taxon>Microthlaspi</taxon>
    </lineage>
</organism>
<dbReference type="GO" id="GO:0005634">
    <property type="term" value="C:nucleus"/>
    <property type="evidence" value="ECO:0007669"/>
    <property type="project" value="UniProtKB-SubCell"/>
</dbReference>
<dbReference type="InterPro" id="IPR003340">
    <property type="entry name" value="B3_DNA-bd"/>
</dbReference>
<dbReference type="InterPro" id="IPR015300">
    <property type="entry name" value="DNA-bd_pseudobarrel_sf"/>
</dbReference>
<feature type="region of interest" description="Disordered" evidence="7">
    <location>
        <begin position="464"/>
        <end position="487"/>
    </location>
</feature>
<evidence type="ECO:0000259" key="8">
    <source>
        <dbReference type="PROSITE" id="PS50863"/>
    </source>
</evidence>
<comment type="subcellular location">
    <subcellularLocation>
        <location evidence="1">Nucleus</location>
    </subcellularLocation>
</comment>
<dbReference type="FunFam" id="2.40.330.10:FF:000009">
    <property type="entry name" value="Transcriptional factor B3 family protein"/>
    <property type="match status" value="1"/>
</dbReference>
<keyword evidence="3" id="KW-0805">Transcription regulation</keyword>
<protein>
    <recommendedName>
        <fullName evidence="8">TF-B3 domain-containing protein</fullName>
    </recommendedName>
</protein>
<evidence type="ECO:0000256" key="6">
    <source>
        <dbReference type="ARBA" id="ARBA00023242"/>
    </source>
</evidence>
<sequence>MARASLSSPEKQHFFQPLLPGFRSHLSIPVEFFFDHIEGKHEGKTVKLISDASERKWKVKMEGQRLTQGWREFVEAHNLRIGDFVVFRHEGDMKFHVTALGPSCCEIQYPMSCKRGEDEDESDETEVKVEEDLTAKPNRSSSDLKCLSLTVTASNISRDSVGLPTAFIKQNGLDKGSQKILLMNEQGKSWPSEVTGMVSGRVSIVRGWKRFCTANELKAGDSCTFTLLQKNEKPVFRLSSRTKAEPKKKIRSAEENVAEKTGHNRFVKLTVSPNSLESGKQCLPLGFTRVNGLDKPGKLILLDKNSVEWSMKLKVGNNGGSMYIRNGNGWKNFCAANEVGAGECLTLELIRGGARPLLKFCSKMEQLACEAIKARSHKRARVQNRSQETRPKLEVRETAEGESSRRSRASNQGNLPHTQPCSVSDQVAKVKQSVVDALTCVRRFQTQLETMDNKLEDSLREIDNLERRTGEDNGNKRTTSTSSNNQV</sequence>
<keyword evidence="2" id="KW-0677">Repeat</keyword>
<dbReference type="InterPro" id="IPR039218">
    <property type="entry name" value="REM_fam"/>
</dbReference>
<keyword evidence="10" id="KW-1185">Reference proteome</keyword>
<keyword evidence="4" id="KW-0238">DNA-binding</keyword>
<evidence type="ECO:0000313" key="10">
    <source>
        <dbReference type="Proteomes" id="UP000467841"/>
    </source>
</evidence>
<evidence type="ECO:0000256" key="3">
    <source>
        <dbReference type="ARBA" id="ARBA00023015"/>
    </source>
</evidence>
<dbReference type="Proteomes" id="UP000467841">
    <property type="component" value="Unassembled WGS sequence"/>
</dbReference>
<accession>A0A6D2HKQ9</accession>
<dbReference type="PANTHER" id="PTHR31674:SF62">
    <property type="entry name" value="B3 DOMAIN-CONTAINING PROTEIN REM14-RELATED"/>
    <property type="match status" value="1"/>
</dbReference>
<keyword evidence="6" id="KW-0539">Nucleus</keyword>
<feature type="domain" description="TF-B3" evidence="8">
    <location>
        <begin position="11"/>
        <end position="103"/>
    </location>
</feature>
<dbReference type="AlphaFoldDB" id="A0A6D2HKQ9"/>
<dbReference type="Gene3D" id="2.40.330.10">
    <property type="entry name" value="DNA-binding pseudobarrel domain"/>
    <property type="match status" value="3"/>
</dbReference>
<gene>
    <name evidence="9" type="ORF">MERR_LOCUS2504</name>
</gene>
<feature type="region of interest" description="Disordered" evidence="7">
    <location>
        <begin position="378"/>
        <end position="424"/>
    </location>
</feature>
<feature type="compositionally biased region" description="Basic and acidic residues" evidence="7">
    <location>
        <begin position="464"/>
        <end position="475"/>
    </location>
</feature>
<feature type="domain" description="TF-B3" evidence="8">
    <location>
        <begin position="266"/>
        <end position="364"/>
    </location>
</feature>
<feature type="domain" description="TF-B3" evidence="8">
    <location>
        <begin position="146"/>
        <end position="242"/>
    </location>
</feature>
<dbReference type="OrthoDB" id="1109907at2759"/>
<evidence type="ECO:0000256" key="4">
    <source>
        <dbReference type="ARBA" id="ARBA00023125"/>
    </source>
</evidence>
<dbReference type="GO" id="GO:0003677">
    <property type="term" value="F:DNA binding"/>
    <property type="evidence" value="ECO:0007669"/>
    <property type="project" value="UniProtKB-KW"/>
</dbReference>
<dbReference type="SUPFAM" id="SSF101936">
    <property type="entry name" value="DNA-binding pseudobarrel domain"/>
    <property type="match status" value="3"/>
</dbReference>
<feature type="compositionally biased region" description="Polar residues" evidence="7">
    <location>
        <begin position="476"/>
        <end position="487"/>
    </location>
</feature>
<reference evidence="9" key="1">
    <citation type="submission" date="2020-01" db="EMBL/GenBank/DDBJ databases">
        <authorList>
            <person name="Mishra B."/>
        </authorList>
    </citation>
    <scope>NUCLEOTIDE SEQUENCE [LARGE SCALE GENOMIC DNA]</scope>
</reference>
<feature type="compositionally biased region" description="Basic and acidic residues" evidence="7">
    <location>
        <begin position="387"/>
        <end position="405"/>
    </location>
</feature>
<dbReference type="Pfam" id="PF02362">
    <property type="entry name" value="B3"/>
    <property type="match status" value="3"/>
</dbReference>
<dbReference type="PANTHER" id="PTHR31674">
    <property type="entry name" value="B3 DOMAIN-CONTAINING PROTEIN REM-LIKE 3-RELATED"/>
    <property type="match status" value="1"/>
</dbReference>
<name>A0A6D2HKQ9_9BRAS</name>